<keyword evidence="3" id="KW-1185">Reference proteome</keyword>
<keyword evidence="1" id="KW-1133">Transmembrane helix</keyword>
<protein>
    <submittedName>
        <fullName evidence="2">BH0175 protein</fullName>
    </submittedName>
</protein>
<dbReference type="AlphaFoldDB" id="Q9KGC8"/>
<feature type="transmembrane region" description="Helical" evidence="1">
    <location>
        <begin position="12"/>
        <end position="39"/>
    </location>
</feature>
<keyword evidence="1" id="KW-0472">Membrane</keyword>
<dbReference type="EMBL" id="BA000004">
    <property type="protein sequence ID" value="BAB03894.1"/>
    <property type="molecule type" value="Genomic_DNA"/>
</dbReference>
<dbReference type="RefSeq" id="WP_010896357.1">
    <property type="nucleotide sequence ID" value="NC_002570.2"/>
</dbReference>
<organism evidence="2 3">
    <name type="scientific">Halalkalibacterium halodurans (strain ATCC BAA-125 / DSM 18197 / FERM 7344 / JCM 9153 / C-125)</name>
    <name type="common">Bacillus halodurans</name>
    <dbReference type="NCBI Taxonomy" id="272558"/>
    <lineage>
        <taxon>Bacteria</taxon>
        <taxon>Bacillati</taxon>
        <taxon>Bacillota</taxon>
        <taxon>Bacilli</taxon>
        <taxon>Bacillales</taxon>
        <taxon>Bacillaceae</taxon>
        <taxon>Halalkalibacterium (ex Joshi et al. 2022)</taxon>
    </lineage>
</organism>
<keyword evidence="1" id="KW-0812">Transmembrane</keyword>
<dbReference type="OrthoDB" id="2961638at2"/>
<reference evidence="2 3" key="1">
    <citation type="journal article" date="2000" name="Nucleic Acids Res.">
        <title>Complete genome sequence of the alkaliphilic bacterium Bacillus halodurans and genomic sequence comparison with Bacillus subtilis.</title>
        <authorList>
            <person name="Takami H."/>
            <person name="Nakasone K."/>
            <person name="Takaki Y."/>
            <person name="Maeno G."/>
            <person name="Sasaki R."/>
            <person name="Masui N."/>
            <person name="Fuji F."/>
            <person name="Hirama C."/>
            <person name="Nakamura Y."/>
            <person name="Ogasawara N."/>
            <person name="Kuhara S."/>
            <person name="Horikoshi K."/>
        </authorList>
    </citation>
    <scope>NUCLEOTIDE SEQUENCE [LARGE SCALE GENOMIC DNA]</scope>
    <source>
        <strain evidence="3">ATCC BAA-125 / DSM 18197 / FERM 7344 / JCM 9153 / C-125</strain>
    </source>
</reference>
<evidence type="ECO:0000313" key="2">
    <source>
        <dbReference type="EMBL" id="BAB03894.1"/>
    </source>
</evidence>
<dbReference type="HOGENOM" id="CLU_1881584_0_0_9"/>
<sequence>MTTYVKEELRRAFLSKITIGTAILSVVLVFSGMFEYLSWIPYGDISVLYIFLSGYNSGTASFLGVVFPIIACLPFAASYVEDCKSGLHKYIYLRMKKSHYMTVRLIVNGLVGGFVLLAILKTPGYARGSRKLLAW</sequence>
<dbReference type="KEGG" id="bha:BH0175"/>
<evidence type="ECO:0000256" key="1">
    <source>
        <dbReference type="SAM" id="Phobius"/>
    </source>
</evidence>
<dbReference type="Proteomes" id="UP000001258">
    <property type="component" value="Chromosome"/>
</dbReference>
<gene>
    <name evidence="2" type="ordered locus">BH0175</name>
</gene>
<feature type="transmembrane region" description="Helical" evidence="1">
    <location>
        <begin position="101"/>
        <end position="120"/>
    </location>
</feature>
<accession>Q9KGC8</accession>
<dbReference type="PIR" id="G83671">
    <property type="entry name" value="G83671"/>
</dbReference>
<feature type="transmembrane region" description="Helical" evidence="1">
    <location>
        <begin position="59"/>
        <end position="80"/>
    </location>
</feature>
<evidence type="ECO:0000313" key="3">
    <source>
        <dbReference type="Proteomes" id="UP000001258"/>
    </source>
</evidence>
<name>Q9KGC8_HALH5</name>
<proteinExistence type="predicted"/>